<evidence type="ECO:0000259" key="7">
    <source>
        <dbReference type="Pfam" id="PF00171"/>
    </source>
</evidence>
<evidence type="ECO:0000256" key="5">
    <source>
        <dbReference type="PROSITE-ProRule" id="PRU10007"/>
    </source>
</evidence>
<comment type="catalytic activity">
    <reaction evidence="4">
        <text>an aldehyde + NAD(+) + H2O = a carboxylate + NADH + 2 H(+)</text>
        <dbReference type="Rhea" id="RHEA:16185"/>
        <dbReference type="ChEBI" id="CHEBI:15377"/>
        <dbReference type="ChEBI" id="CHEBI:15378"/>
        <dbReference type="ChEBI" id="CHEBI:17478"/>
        <dbReference type="ChEBI" id="CHEBI:29067"/>
        <dbReference type="ChEBI" id="CHEBI:57540"/>
        <dbReference type="ChEBI" id="CHEBI:57945"/>
        <dbReference type="EC" id="1.2.1.3"/>
    </reaction>
</comment>
<dbReference type="Gene3D" id="3.40.309.10">
    <property type="entry name" value="Aldehyde Dehydrogenase, Chain A, domain 2"/>
    <property type="match status" value="1"/>
</dbReference>
<feature type="active site" evidence="5">
    <location>
        <position position="254"/>
    </location>
</feature>
<dbReference type="InterPro" id="IPR016160">
    <property type="entry name" value="Ald_DH_CS_CYS"/>
</dbReference>
<dbReference type="EC" id="1.2.1.3" evidence="3"/>
<evidence type="ECO:0000256" key="6">
    <source>
        <dbReference type="RuleBase" id="RU003345"/>
    </source>
</evidence>
<dbReference type="PANTHER" id="PTHR42804:SF1">
    <property type="entry name" value="ALDEHYDE DEHYDROGENASE-RELATED"/>
    <property type="match status" value="1"/>
</dbReference>
<proteinExistence type="inferred from homology"/>
<dbReference type="InterPro" id="IPR016162">
    <property type="entry name" value="Ald_DH_N"/>
</dbReference>
<keyword evidence="9" id="KW-1185">Reference proteome</keyword>
<gene>
    <name evidence="8" type="ORF">SAMN05216574_1356</name>
</gene>
<dbReference type="PROSITE" id="PS00687">
    <property type="entry name" value="ALDEHYDE_DEHYDR_GLU"/>
    <property type="match status" value="1"/>
</dbReference>
<dbReference type="FunFam" id="3.40.605.10:FF:000007">
    <property type="entry name" value="NAD/NADP-dependent betaine aldehyde dehydrogenase"/>
    <property type="match status" value="1"/>
</dbReference>
<feature type="domain" description="Aldehyde dehydrogenase" evidence="7">
    <location>
        <begin position="21"/>
        <end position="478"/>
    </location>
</feature>
<name>A0A1I2MRS1_9ACTN</name>
<evidence type="ECO:0000313" key="8">
    <source>
        <dbReference type="EMBL" id="SFF94275.1"/>
    </source>
</evidence>
<dbReference type="Gene3D" id="3.40.605.10">
    <property type="entry name" value="Aldehyde Dehydrogenase, Chain A, domain 1"/>
    <property type="match status" value="1"/>
</dbReference>
<dbReference type="PANTHER" id="PTHR42804">
    <property type="entry name" value="ALDEHYDE DEHYDROGENASE"/>
    <property type="match status" value="1"/>
</dbReference>
<evidence type="ECO:0000256" key="2">
    <source>
        <dbReference type="ARBA" id="ARBA00023002"/>
    </source>
</evidence>
<dbReference type="RefSeq" id="WP_092203978.1">
    <property type="nucleotide sequence ID" value="NZ_FOND01000035.1"/>
</dbReference>
<protein>
    <recommendedName>
        <fullName evidence="3">aldehyde dehydrogenase (NAD(+))</fullName>
        <ecNumber evidence="3">1.2.1.3</ecNumber>
    </recommendedName>
</protein>
<dbReference type="Pfam" id="PF00171">
    <property type="entry name" value="Aldedh"/>
    <property type="match status" value="1"/>
</dbReference>
<dbReference type="AlphaFoldDB" id="A0A1I2MRS1"/>
<dbReference type="GO" id="GO:0004029">
    <property type="term" value="F:aldehyde dehydrogenase (NAD+) activity"/>
    <property type="evidence" value="ECO:0007669"/>
    <property type="project" value="UniProtKB-EC"/>
</dbReference>
<accession>A0A1I2MRS1</accession>
<dbReference type="OrthoDB" id="3802174at2"/>
<dbReference type="STRING" id="1798228.SAMN05216574_1356"/>
<dbReference type="SUPFAM" id="SSF53720">
    <property type="entry name" value="ALDH-like"/>
    <property type="match status" value="1"/>
</dbReference>
<keyword evidence="2 6" id="KW-0560">Oxidoreductase</keyword>
<organism evidence="8 9">
    <name type="scientific">Blastococcus tunisiensis</name>
    <dbReference type="NCBI Taxonomy" id="1798228"/>
    <lineage>
        <taxon>Bacteria</taxon>
        <taxon>Bacillati</taxon>
        <taxon>Actinomycetota</taxon>
        <taxon>Actinomycetes</taxon>
        <taxon>Geodermatophilales</taxon>
        <taxon>Geodermatophilaceae</taxon>
        <taxon>Blastococcus</taxon>
    </lineage>
</organism>
<evidence type="ECO:0000313" key="9">
    <source>
        <dbReference type="Proteomes" id="UP000198589"/>
    </source>
</evidence>
<dbReference type="EMBL" id="FOND01000035">
    <property type="protein sequence ID" value="SFF94275.1"/>
    <property type="molecule type" value="Genomic_DNA"/>
</dbReference>
<sequence>MTAPSVQTTTLREQVFIGGEWVHPQHGGERTDVIDASNAAVLGSVARGSAADVDRAVGSARDAFTEWSQTSPEHRATMLESLRDALAERAEEAASLISLEVGTPTLISQRVQVGLPLQTLQGFADAARHHPWEECVGPTLVLREPAGVVGAITPWNYPLHQLVGKVGAALAAGCTVVAKPADVAPLSTFLLAEACEAAGLPAGVFNLVTGPGREVGEALAGHPGIDVLSFTGSTTVGARVAALAAANITRVTLELGGKSASVLLDDADLPRAVKASVNNAFLNSGQTCSAWTRLVVPRERQAEVLGMAEAAAAKLTLGHPLAEGTRLGPLASAAQQRTVRDYIELGISEGATLVTGGSGAPADLTEGFYVTPTVFGDVDRSARIAQEEIFGPVLCVIPHDGDEDAIAIANDSAYGLAGAVWSADEERGMAAVRRIRTGQMDLDGARFNPFSPFGGYKQSGIGREFGNIGIDEFVEIKGVQR</sequence>
<dbReference type="InterPro" id="IPR016161">
    <property type="entry name" value="Ald_DH/histidinol_DH"/>
</dbReference>
<dbReference type="PROSITE" id="PS00070">
    <property type="entry name" value="ALDEHYDE_DEHYDR_CYS"/>
    <property type="match status" value="1"/>
</dbReference>
<dbReference type="InterPro" id="IPR029510">
    <property type="entry name" value="Ald_DH_CS_GLU"/>
</dbReference>
<evidence type="ECO:0000256" key="3">
    <source>
        <dbReference type="ARBA" id="ARBA00024226"/>
    </source>
</evidence>
<evidence type="ECO:0000256" key="1">
    <source>
        <dbReference type="ARBA" id="ARBA00009986"/>
    </source>
</evidence>
<reference evidence="9" key="1">
    <citation type="submission" date="2016-10" db="EMBL/GenBank/DDBJ databases">
        <authorList>
            <person name="Varghese N."/>
            <person name="Submissions S."/>
        </authorList>
    </citation>
    <scope>NUCLEOTIDE SEQUENCE [LARGE SCALE GENOMIC DNA]</scope>
    <source>
        <strain evidence="9">DSM 46838</strain>
    </source>
</reference>
<evidence type="ECO:0000256" key="4">
    <source>
        <dbReference type="ARBA" id="ARBA00049194"/>
    </source>
</evidence>
<dbReference type="InterPro" id="IPR016163">
    <property type="entry name" value="Ald_DH_C"/>
</dbReference>
<dbReference type="InterPro" id="IPR015590">
    <property type="entry name" value="Aldehyde_DH_dom"/>
</dbReference>
<comment type="similarity">
    <text evidence="1 6">Belongs to the aldehyde dehydrogenase family.</text>
</comment>
<dbReference type="Proteomes" id="UP000198589">
    <property type="component" value="Unassembled WGS sequence"/>
</dbReference>
<dbReference type="CDD" id="cd07138">
    <property type="entry name" value="ALDH_CddD_SSP0762"/>
    <property type="match status" value="1"/>
</dbReference>